<keyword evidence="4" id="KW-1185">Reference proteome</keyword>
<dbReference type="Pfam" id="PF13556">
    <property type="entry name" value="HTH_30"/>
    <property type="match status" value="1"/>
</dbReference>
<dbReference type="InterPro" id="IPR025751">
    <property type="entry name" value="RsbRD_N_dom"/>
</dbReference>
<proteinExistence type="predicted"/>
<evidence type="ECO:0000259" key="2">
    <source>
        <dbReference type="Pfam" id="PF14361"/>
    </source>
</evidence>
<evidence type="ECO:0000259" key="1">
    <source>
        <dbReference type="Pfam" id="PF13556"/>
    </source>
</evidence>
<organism evidence="3 4">
    <name type="scientific">Dactylosporangium fulvum</name>
    <dbReference type="NCBI Taxonomy" id="53359"/>
    <lineage>
        <taxon>Bacteria</taxon>
        <taxon>Bacillati</taxon>
        <taxon>Actinomycetota</taxon>
        <taxon>Actinomycetes</taxon>
        <taxon>Micromonosporales</taxon>
        <taxon>Micromonosporaceae</taxon>
        <taxon>Dactylosporangium</taxon>
    </lineage>
</organism>
<dbReference type="EMBL" id="CP073720">
    <property type="protein sequence ID" value="UWP80306.1"/>
    <property type="molecule type" value="Genomic_DNA"/>
</dbReference>
<evidence type="ECO:0000313" key="3">
    <source>
        <dbReference type="EMBL" id="UWP80306.1"/>
    </source>
</evidence>
<dbReference type="PANTHER" id="PTHR33744:SF1">
    <property type="entry name" value="DNA-BINDING TRANSCRIPTIONAL ACTIVATOR ADER"/>
    <property type="match status" value="1"/>
</dbReference>
<feature type="domain" description="PucR C-terminal helix-turn-helix" evidence="1">
    <location>
        <begin position="340"/>
        <end position="397"/>
    </location>
</feature>
<dbReference type="InterPro" id="IPR025736">
    <property type="entry name" value="PucR_C-HTH_dom"/>
</dbReference>
<dbReference type="InterPro" id="IPR051448">
    <property type="entry name" value="CdaR-like_regulators"/>
</dbReference>
<feature type="domain" description="RsbT co-antagonist protein RsbRD N-terminal" evidence="2">
    <location>
        <begin position="37"/>
        <end position="169"/>
    </location>
</feature>
<reference evidence="3" key="1">
    <citation type="submission" date="2021-04" db="EMBL/GenBank/DDBJ databases">
        <authorList>
            <person name="Hartkoorn R.C."/>
            <person name="Beaudoing E."/>
            <person name="Hot D."/>
        </authorList>
    </citation>
    <scope>NUCLEOTIDE SEQUENCE</scope>
    <source>
        <strain evidence="3">NRRL B-16292</strain>
    </source>
</reference>
<reference evidence="3" key="2">
    <citation type="submission" date="2022-09" db="EMBL/GenBank/DDBJ databases">
        <title>Biosynthetic gene clusters of Dactylosporangioum fulvum.</title>
        <authorList>
            <person name="Caradec T."/>
        </authorList>
    </citation>
    <scope>NUCLEOTIDE SEQUENCE</scope>
    <source>
        <strain evidence="3">NRRL B-16292</strain>
    </source>
</reference>
<accession>A0ABY5VWY9</accession>
<dbReference type="PANTHER" id="PTHR33744">
    <property type="entry name" value="CARBOHYDRATE DIACID REGULATOR"/>
    <property type="match status" value="1"/>
</dbReference>
<dbReference type="RefSeq" id="WP_259858064.1">
    <property type="nucleotide sequence ID" value="NZ_BAAAST010000009.1"/>
</dbReference>
<evidence type="ECO:0000313" key="4">
    <source>
        <dbReference type="Proteomes" id="UP001059617"/>
    </source>
</evidence>
<sequence length="416" mass="45104">MLESERTASESPDAVISRVARRLLEDGAVDRLQEVSTRRIFEVEPAYAAAGVVIGEVSRATRSTLTLSLARLAGVPAPGSAATAAVDIGRLRADQEIPLAAVQHAFRLDFSVLWPAIVQQARDEQLTDSEALLDGCMQVWSVVESIAEEVADSYRERQRENIDGRADARERAFMELLERGAGATAVQMRCGRILGLPQDGTFIVLTGSLPEDEGLALRRLVSRLAQRRAGGFVGGPLEAISGVLDASAFKPAEIRELLSGLDRGRFGVAEVRGDLGELRRGLHLARVVTESRPAESAGVLYLSDRWLSVLMHSDPVVSSAFVSEVLGPVIELPADVRRQLLDTLSAYVQFDGSIGEIATRKFLHRNTVRKRLDRIETLIGRSLASPADMAKVVTALAWLQETHPGEFLPTFDGAAP</sequence>
<dbReference type="InterPro" id="IPR042070">
    <property type="entry name" value="PucR_C-HTH_sf"/>
</dbReference>
<dbReference type="Gene3D" id="1.10.10.2840">
    <property type="entry name" value="PucR C-terminal helix-turn-helix domain"/>
    <property type="match status" value="1"/>
</dbReference>
<name>A0ABY5VWY9_9ACTN</name>
<dbReference type="Pfam" id="PF14361">
    <property type="entry name" value="RsbRD_N"/>
    <property type="match status" value="1"/>
</dbReference>
<protein>
    <submittedName>
        <fullName evidence="3">Helix-turn-helix domain-containing protein</fullName>
    </submittedName>
</protein>
<dbReference type="Proteomes" id="UP001059617">
    <property type="component" value="Chromosome"/>
</dbReference>
<gene>
    <name evidence="3" type="ORF">Dfulv_34805</name>
</gene>